<feature type="transmembrane region" description="Helical" evidence="8">
    <location>
        <begin position="65"/>
        <end position="84"/>
    </location>
</feature>
<evidence type="ECO:0000256" key="5">
    <source>
        <dbReference type="ARBA" id="ARBA00022692"/>
    </source>
</evidence>
<gene>
    <name evidence="9" type="ORF">FHP08_16970</name>
</gene>
<evidence type="ECO:0000256" key="6">
    <source>
        <dbReference type="ARBA" id="ARBA00022989"/>
    </source>
</evidence>
<keyword evidence="5 8" id="KW-0812">Transmembrane</keyword>
<accession>A0A5C8NQE4</accession>
<dbReference type="AlphaFoldDB" id="A0A5C8NQE4"/>
<feature type="transmembrane region" description="Helical" evidence="8">
    <location>
        <begin position="169"/>
        <end position="193"/>
    </location>
</feature>
<sequence>MLAVLEVTLPVFALVFCGYVAAGRRMLPEKAVEGINAFVFRFALPAMLFRVVALRPIGELIDWRYTIGYVLAALGAYLFVYRMARRGRLGGPPADGAHAAALSLHITHGNIGYLGIALIAEVSAKALPTVALTIILDIVVIVILSMVLMELQRGRERGAGSRASPWVPVFASLARSPLVLAIAAGLVVSVFGWSLPSVVDNFTRLLGGAAGPGALFAIGAALGGQRLRIDREIGALVAAKLVLYPMAVALSLYLVFRPDPFVAAIGVLCAAMPGASNSFIIAERYGVPTGAISAAIAAGTVLSVLTISLTIWLLGLR</sequence>
<feature type="transmembrane region" description="Helical" evidence="8">
    <location>
        <begin position="126"/>
        <end position="148"/>
    </location>
</feature>
<evidence type="ECO:0000256" key="3">
    <source>
        <dbReference type="ARBA" id="ARBA00022448"/>
    </source>
</evidence>
<keyword evidence="7 8" id="KW-0472">Membrane</keyword>
<proteinExistence type="inferred from homology"/>
<feature type="transmembrane region" description="Helical" evidence="8">
    <location>
        <begin position="6"/>
        <end position="22"/>
    </location>
</feature>
<keyword evidence="10" id="KW-1185">Reference proteome</keyword>
<evidence type="ECO:0000313" key="10">
    <source>
        <dbReference type="Proteomes" id="UP000321548"/>
    </source>
</evidence>
<dbReference type="PANTHER" id="PTHR36838">
    <property type="entry name" value="AUXIN EFFLUX CARRIER FAMILY PROTEIN"/>
    <property type="match status" value="1"/>
</dbReference>
<protein>
    <submittedName>
        <fullName evidence="9">AEC family transporter</fullName>
    </submittedName>
</protein>
<feature type="transmembrane region" description="Helical" evidence="8">
    <location>
        <begin position="261"/>
        <end position="282"/>
    </location>
</feature>
<feature type="transmembrane region" description="Helical" evidence="8">
    <location>
        <begin position="34"/>
        <end position="53"/>
    </location>
</feature>
<evidence type="ECO:0000313" key="9">
    <source>
        <dbReference type="EMBL" id="TXL63532.1"/>
    </source>
</evidence>
<keyword evidence="6 8" id="KW-1133">Transmembrane helix</keyword>
<feature type="transmembrane region" description="Helical" evidence="8">
    <location>
        <begin position="235"/>
        <end position="255"/>
    </location>
</feature>
<reference evidence="9 10" key="1">
    <citation type="submission" date="2019-06" db="EMBL/GenBank/DDBJ databases">
        <title>Quisquiliibacterium sp. nov., isolated from a maize field.</title>
        <authorList>
            <person name="Lin S.-Y."/>
            <person name="Tsai C.-F."/>
            <person name="Young C.-C."/>
        </authorList>
    </citation>
    <scope>NUCLEOTIDE SEQUENCE [LARGE SCALE GENOMIC DNA]</scope>
    <source>
        <strain evidence="9 10">CC-CFT501</strain>
    </source>
</reference>
<dbReference type="GO" id="GO:0055085">
    <property type="term" value="P:transmembrane transport"/>
    <property type="evidence" value="ECO:0007669"/>
    <property type="project" value="InterPro"/>
</dbReference>
<dbReference type="GO" id="GO:0005886">
    <property type="term" value="C:plasma membrane"/>
    <property type="evidence" value="ECO:0007669"/>
    <property type="project" value="UniProtKB-SubCell"/>
</dbReference>
<comment type="subcellular location">
    <subcellularLocation>
        <location evidence="1">Cell membrane</location>
        <topology evidence="1">Multi-pass membrane protein</topology>
    </subcellularLocation>
</comment>
<feature type="transmembrane region" description="Helical" evidence="8">
    <location>
        <begin position="205"/>
        <end position="223"/>
    </location>
</feature>
<evidence type="ECO:0000256" key="7">
    <source>
        <dbReference type="ARBA" id="ARBA00023136"/>
    </source>
</evidence>
<dbReference type="Pfam" id="PF03547">
    <property type="entry name" value="Mem_trans"/>
    <property type="match status" value="1"/>
</dbReference>
<comment type="similarity">
    <text evidence="2">Belongs to the auxin efflux carrier (TC 2.A.69) family.</text>
</comment>
<dbReference type="PANTHER" id="PTHR36838:SF3">
    <property type="entry name" value="TRANSPORTER AUXIN EFFLUX CARRIER EC FAMILY"/>
    <property type="match status" value="1"/>
</dbReference>
<dbReference type="InterPro" id="IPR038770">
    <property type="entry name" value="Na+/solute_symporter_sf"/>
</dbReference>
<feature type="transmembrane region" description="Helical" evidence="8">
    <location>
        <begin position="294"/>
        <end position="314"/>
    </location>
</feature>
<evidence type="ECO:0000256" key="2">
    <source>
        <dbReference type="ARBA" id="ARBA00010145"/>
    </source>
</evidence>
<evidence type="ECO:0000256" key="8">
    <source>
        <dbReference type="SAM" id="Phobius"/>
    </source>
</evidence>
<dbReference type="Proteomes" id="UP000321548">
    <property type="component" value="Unassembled WGS sequence"/>
</dbReference>
<dbReference type="RefSeq" id="WP_147705686.1">
    <property type="nucleotide sequence ID" value="NZ_VDUY01000008.1"/>
</dbReference>
<name>A0A5C8NQE4_9BURK</name>
<dbReference type="InterPro" id="IPR004776">
    <property type="entry name" value="Mem_transp_PIN-like"/>
</dbReference>
<organism evidence="9 10">
    <name type="scientific">Zeimonas arvi</name>
    <dbReference type="NCBI Taxonomy" id="2498847"/>
    <lineage>
        <taxon>Bacteria</taxon>
        <taxon>Pseudomonadati</taxon>
        <taxon>Pseudomonadota</taxon>
        <taxon>Betaproteobacteria</taxon>
        <taxon>Burkholderiales</taxon>
        <taxon>Burkholderiaceae</taxon>
        <taxon>Zeimonas</taxon>
    </lineage>
</organism>
<dbReference type="OrthoDB" id="3435874at2"/>
<dbReference type="Gene3D" id="1.20.1530.20">
    <property type="match status" value="1"/>
</dbReference>
<keyword evidence="4" id="KW-1003">Cell membrane</keyword>
<keyword evidence="3" id="KW-0813">Transport</keyword>
<evidence type="ECO:0000256" key="1">
    <source>
        <dbReference type="ARBA" id="ARBA00004651"/>
    </source>
</evidence>
<dbReference type="EMBL" id="VDUY01000008">
    <property type="protein sequence ID" value="TXL63532.1"/>
    <property type="molecule type" value="Genomic_DNA"/>
</dbReference>
<comment type="caution">
    <text evidence="9">The sequence shown here is derived from an EMBL/GenBank/DDBJ whole genome shotgun (WGS) entry which is preliminary data.</text>
</comment>
<evidence type="ECO:0000256" key="4">
    <source>
        <dbReference type="ARBA" id="ARBA00022475"/>
    </source>
</evidence>
<feature type="transmembrane region" description="Helical" evidence="8">
    <location>
        <begin position="96"/>
        <end position="120"/>
    </location>
</feature>